<sequence length="307" mass="32050">MALVLALMIATPLVRPPELKSISETVGRVDRSTMPALQRFGARDGTELAYRHYPARATPVGKVAILVHGSSGSSVAVHALADGLAARGIDTFAPDIRGHGGSGSRGDIGYLGQLEDDLADLVAEVRKSVPAQPITLLGHSAGGGFALRAAGAPIQDLFARTVLLSPYLGYDAPTNRENSGGWAGPDIPRILALGVLDRLGLPCCEALPALAFAVRPNSEKFLAPTYSYRLLRNFATRGYKADLAAAKHPLSLIAGADDELMLADRYADAVYAVAPGVDVKLIAGVNHMEIVSAAQAVAAIAEDVATR</sequence>
<accession>A0ABY3RME5</accession>
<dbReference type="InterPro" id="IPR029058">
    <property type="entry name" value="AB_hydrolase_fold"/>
</dbReference>
<keyword evidence="2" id="KW-0378">Hydrolase</keyword>
<evidence type="ECO:0000313" key="3">
    <source>
        <dbReference type="Proteomes" id="UP001431010"/>
    </source>
</evidence>
<reference evidence="2" key="1">
    <citation type="journal article" date="2024" name="Antonie Van Leeuwenhoek">
        <title>Bradyrhizobium ontarionense sp. nov., a novel bacterial symbiont isolated from Aeschynomene indica (Indian jointvetch), harbours photosynthesis, nitrogen fixation and nitrous oxide (N2O) reductase genes.</title>
        <authorList>
            <person name="Bromfield E.S.P."/>
            <person name="Cloutier S."/>
        </authorList>
    </citation>
    <scope>NUCLEOTIDE SEQUENCE</scope>
    <source>
        <strain evidence="2">A19</strain>
    </source>
</reference>
<protein>
    <submittedName>
        <fullName evidence="2">Alpha/beta fold hydrolase</fullName>
    </submittedName>
</protein>
<evidence type="ECO:0000259" key="1">
    <source>
        <dbReference type="Pfam" id="PF12146"/>
    </source>
</evidence>
<dbReference type="Gene3D" id="3.40.50.1820">
    <property type="entry name" value="alpha/beta hydrolase"/>
    <property type="match status" value="1"/>
</dbReference>
<dbReference type="Proteomes" id="UP001431010">
    <property type="component" value="Chromosome"/>
</dbReference>
<dbReference type="EMBL" id="CP088156">
    <property type="protein sequence ID" value="UFZ08574.1"/>
    <property type="molecule type" value="Genomic_DNA"/>
</dbReference>
<name>A0ABY3RME5_9BRAD</name>
<organism evidence="2 3">
    <name type="scientific">Bradyrhizobium ontarionense</name>
    <dbReference type="NCBI Taxonomy" id="2898149"/>
    <lineage>
        <taxon>Bacteria</taxon>
        <taxon>Pseudomonadati</taxon>
        <taxon>Pseudomonadota</taxon>
        <taxon>Alphaproteobacteria</taxon>
        <taxon>Hyphomicrobiales</taxon>
        <taxon>Nitrobacteraceae</taxon>
        <taxon>Bradyrhizobium</taxon>
    </lineage>
</organism>
<keyword evidence="3" id="KW-1185">Reference proteome</keyword>
<dbReference type="PANTHER" id="PTHR42886">
    <property type="entry name" value="RE40534P-RELATED"/>
    <property type="match status" value="1"/>
</dbReference>
<dbReference type="PANTHER" id="PTHR42886:SF29">
    <property type="entry name" value="PUMMELIG, ISOFORM A"/>
    <property type="match status" value="1"/>
</dbReference>
<feature type="domain" description="Serine aminopeptidase S33" evidence="1">
    <location>
        <begin position="62"/>
        <end position="287"/>
    </location>
</feature>
<dbReference type="Pfam" id="PF12146">
    <property type="entry name" value="Hydrolase_4"/>
    <property type="match status" value="1"/>
</dbReference>
<dbReference type="RefSeq" id="WP_231328011.1">
    <property type="nucleotide sequence ID" value="NZ_CP088156.1"/>
</dbReference>
<proteinExistence type="predicted"/>
<dbReference type="SUPFAM" id="SSF53474">
    <property type="entry name" value="alpha/beta-Hydrolases"/>
    <property type="match status" value="1"/>
</dbReference>
<dbReference type="InterPro" id="IPR022742">
    <property type="entry name" value="Hydrolase_4"/>
</dbReference>
<dbReference type="GO" id="GO:0016787">
    <property type="term" value="F:hydrolase activity"/>
    <property type="evidence" value="ECO:0007669"/>
    <property type="project" value="UniProtKB-KW"/>
</dbReference>
<gene>
    <name evidence="2" type="ORF">LQG66_30560</name>
</gene>
<evidence type="ECO:0000313" key="2">
    <source>
        <dbReference type="EMBL" id="UFZ08574.1"/>
    </source>
</evidence>